<evidence type="ECO:0000259" key="5">
    <source>
        <dbReference type="PROSITE" id="PS51741"/>
    </source>
</evidence>
<evidence type="ECO:0000256" key="2">
    <source>
        <dbReference type="PROSITE-ProRule" id="PRU01077"/>
    </source>
</evidence>
<dbReference type="SMART" id="SM00055">
    <property type="entry name" value="FCH"/>
    <property type="match status" value="1"/>
</dbReference>
<sequence length="590" mass="65789">MPRSVASGEPIPAQYAPTVELEDSGAQTGFDEGILRALCDLDCGVPLMLDRIKQSMISCREVSMFFKKRAVVEDEYGRTLQKTARSAHEAYSLTDGKAGSFVTAWQSTMKLHDVIADNRLKFAARLNEMSEDLANLAKEVEKNRKATKDLATRYERALQESEMALEKAKARFDSTHEELERILLSKEGESMKDGTHNRNGGPSGKRVIGKAVAKGGMLLKGKNPASVTKQEEDARQRMSTFSDAFRKAVLETQAMRQEYFNFQLPRILRSLKECADEIDLGTQYHLSRYAFLFESIILNDGSTVAPTGGIEDGPGLKPIMESIDNRQDFKVYMQNYAIATNRPTGPRREGPWEEGFVPPNGGAANGAAPQEAYPPAIAKAMQQYPDRGRPTFGIPLEEQMIRDNVEVPRLLEKCCEAIEVYGLGSMGIFRLSGTSSKVQKLKVILDRDIDAVDLMHDEWRLDVNNVTSVLKLWLRELPEPLLTFSLYQGYIEAAKEENERLRQIQLHHRVNDLPDPNYATLKFLMGHLHKVLEHKERNGMSPYNLSVVFGPTLLGPSPTAAVNTDGQPGGGTTLQDMHWQCKVGTSLHAA</sequence>
<keyword evidence="7" id="KW-1185">Reference proteome</keyword>
<reference evidence="6 7" key="1">
    <citation type="submission" date="2014-04" db="EMBL/GenBank/DDBJ databases">
        <authorList>
            <consortium name="DOE Joint Genome Institute"/>
            <person name="Kuo A."/>
            <person name="Girlanda M."/>
            <person name="Perotto S."/>
            <person name="Kohler A."/>
            <person name="Nagy L.G."/>
            <person name="Floudas D."/>
            <person name="Copeland A."/>
            <person name="Barry K.W."/>
            <person name="Cichocki N."/>
            <person name="Veneault-Fourrey C."/>
            <person name="LaButti K."/>
            <person name="Lindquist E.A."/>
            <person name="Lipzen A."/>
            <person name="Lundell T."/>
            <person name="Morin E."/>
            <person name="Murat C."/>
            <person name="Sun H."/>
            <person name="Tunlid A."/>
            <person name="Henrissat B."/>
            <person name="Grigoriev I.V."/>
            <person name="Hibbett D.S."/>
            <person name="Martin F."/>
            <person name="Nordberg H.P."/>
            <person name="Cantor M.N."/>
            <person name="Hua S.X."/>
        </authorList>
    </citation>
    <scope>NUCLEOTIDE SEQUENCE [LARGE SCALE GENOMIC DNA]</scope>
    <source>
        <strain evidence="6 7">MUT 4182</strain>
    </source>
</reference>
<name>A0A0C3Q8D1_9AGAM</name>
<dbReference type="PANTHER" id="PTHR23176">
    <property type="entry name" value="RHO/RAC/CDC GTPASE-ACTIVATING PROTEIN"/>
    <property type="match status" value="1"/>
</dbReference>
<evidence type="ECO:0000256" key="3">
    <source>
        <dbReference type="SAM" id="Coils"/>
    </source>
</evidence>
<accession>A0A0C3Q8D1</accession>
<dbReference type="InterPro" id="IPR050729">
    <property type="entry name" value="Rho-GAP"/>
</dbReference>
<dbReference type="OrthoDB" id="79452at2759"/>
<organism evidence="6 7">
    <name type="scientific">Tulasnella calospora MUT 4182</name>
    <dbReference type="NCBI Taxonomy" id="1051891"/>
    <lineage>
        <taxon>Eukaryota</taxon>
        <taxon>Fungi</taxon>
        <taxon>Dikarya</taxon>
        <taxon>Basidiomycota</taxon>
        <taxon>Agaricomycotina</taxon>
        <taxon>Agaricomycetes</taxon>
        <taxon>Cantharellales</taxon>
        <taxon>Tulasnellaceae</taxon>
        <taxon>Tulasnella</taxon>
    </lineage>
</organism>
<dbReference type="AlphaFoldDB" id="A0A0C3Q8D1"/>
<evidence type="ECO:0000313" key="7">
    <source>
        <dbReference type="Proteomes" id="UP000054248"/>
    </source>
</evidence>
<dbReference type="HOGENOM" id="CLU_010730_1_0_1"/>
<dbReference type="EMBL" id="KN823194">
    <property type="protein sequence ID" value="KIO19979.1"/>
    <property type="molecule type" value="Genomic_DNA"/>
</dbReference>
<dbReference type="SUPFAM" id="SSF103657">
    <property type="entry name" value="BAR/IMD domain-like"/>
    <property type="match status" value="1"/>
</dbReference>
<dbReference type="InterPro" id="IPR000198">
    <property type="entry name" value="RhoGAP_dom"/>
</dbReference>
<evidence type="ECO:0000313" key="6">
    <source>
        <dbReference type="EMBL" id="KIO19979.1"/>
    </source>
</evidence>
<dbReference type="InterPro" id="IPR008936">
    <property type="entry name" value="Rho_GTPase_activation_prot"/>
</dbReference>
<dbReference type="GO" id="GO:0005096">
    <property type="term" value="F:GTPase activator activity"/>
    <property type="evidence" value="ECO:0007669"/>
    <property type="project" value="UniProtKB-KW"/>
</dbReference>
<reference evidence="7" key="2">
    <citation type="submission" date="2015-01" db="EMBL/GenBank/DDBJ databases">
        <title>Evolutionary Origins and Diversification of the Mycorrhizal Mutualists.</title>
        <authorList>
            <consortium name="DOE Joint Genome Institute"/>
            <consortium name="Mycorrhizal Genomics Consortium"/>
            <person name="Kohler A."/>
            <person name="Kuo A."/>
            <person name="Nagy L.G."/>
            <person name="Floudas D."/>
            <person name="Copeland A."/>
            <person name="Barry K.W."/>
            <person name="Cichocki N."/>
            <person name="Veneault-Fourrey C."/>
            <person name="LaButti K."/>
            <person name="Lindquist E.A."/>
            <person name="Lipzen A."/>
            <person name="Lundell T."/>
            <person name="Morin E."/>
            <person name="Murat C."/>
            <person name="Riley R."/>
            <person name="Ohm R."/>
            <person name="Sun H."/>
            <person name="Tunlid A."/>
            <person name="Henrissat B."/>
            <person name="Grigoriev I.V."/>
            <person name="Hibbett D.S."/>
            <person name="Martin F."/>
        </authorList>
    </citation>
    <scope>NUCLEOTIDE SEQUENCE [LARGE SCALE GENOMIC DNA]</scope>
    <source>
        <strain evidence="7">MUT 4182</strain>
    </source>
</reference>
<dbReference type="Proteomes" id="UP000054248">
    <property type="component" value="Unassembled WGS sequence"/>
</dbReference>
<dbReference type="SMART" id="SM00324">
    <property type="entry name" value="RhoGAP"/>
    <property type="match status" value="1"/>
</dbReference>
<dbReference type="Pfam" id="PF00611">
    <property type="entry name" value="FCH"/>
    <property type="match status" value="1"/>
</dbReference>
<proteinExistence type="predicted"/>
<protein>
    <recommendedName>
        <fullName evidence="8">Rho-GAP domain-containing protein</fullName>
    </recommendedName>
</protein>
<keyword evidence="2 3" id="KW-0175">Coiled coil</keyword>
<evidence type="ECO:0000259" key="4">
    <source>
        <dbReference type="PROSITE" id="PS50238"/>
    </source>
</evidence>
<evidence type="ECO:0008006" key="8">
    <source>
        <dbReference type="Google" id="ProtNLM"/>
    </source>
</evidence>
<dbReference type="PROSITE" id="PS51741">
    <property type="entry name" value="F_BAR"/>
    <property type="match status" value="1"/>
</dbReference>
<dbReference type="Gene3D" id="1.20.1270.60">
    <property type="entry name" value="Arfaptin homology (AH) domain/BAR domain"/>
    <property type="match status" value="1"/>
</dbReference>
<dbReference type="GO" id="GO:0005737">
    <property type="term" value="C:cytoplasm"/>
    <property type="evidence" value="ECO:0007669"/>
    <property type="project" value="TreeGrafter"/>
</dbReference>
<dbReference type="GO" id="GO:0007165">
    <property type="term" value="P:signal transduction"/>
    <property type="evidence" value="ECO:0007669"/>
    <property type="project" value="InterPro"/>
</dbReference>
<evidence type="ECO:0000256" key="1">
    <source>
        <dbReference type="ARBA" id="ARBA00022468"/>
    </source>
</evidence>
<dbReference type="Gene3D" id="1.10.555.10">
    <property type="entry name" value="Rho GTPase activation protein"/>
    <property type="match status" value="1"/>
</dbReference>
<dbReference type="PROSITE" id="PS50238">
    <property type="entry name" value="RHOGAP"/>
    <property type="match status" value="1"/>
</dbReference>
<feature type="coiled-coil region" evidence="3">
    <location>
        <begin position="123"/>
        <end position="178"/>
    </location>
</feature>
<feature type="domain" description="Rho-GAP" evidence="4">
    <location>
        <begin position="394"/>
        <end position="590"/>
    </location>
</feature>
<dbReference type="PANTHER" id="PTHR23176:SF134">
    <property type="entry name" value="RHO-TYPE GTPASE-ACTIVATING PROTEIN"/>
    <property type="match status" value="1"/>
</dbReference>
<dbReference type="InterPro" id="IPR031160">
    <property type="entry name" value="F_BAR_dom"/>
</dbReference>
<dbReference type="InterPro" id="IPR001060">
    <property type="entry name" value="FCH_dom"/>
</dbReference>
<dbReference type="SUPFAM" id="SSF48350">
    <property type="entry name" value="GTPase activation domain, GAP"/>
    <property type="match status" value="1"/>
</dbReference>
<feature type="domain" description="F-BAR" evidence="5">
    <location>
        <begin position="28"/>
        <end position="328"/>
    </location>
</feature>
<keyword evidence="1" id="KW-0343">GTPase activation</keyword>
<dbReference type="InterPro" id="IPR027267">
    <property type="entry name" value="AH/BAR_dom_sf"/>
</dbReference>
<dbReference type="Pfam" id="PF00620">
    <property type="entry name" value="RhoGAP"/>
    <property type="match status" value="1"/>
</dbReference>
<dbReference type="STRING" id="1051891.A0A0C3Q8D1"/>
<gene>
    <name evidence="6" type="ORF">M407DRAFT_82070</name>
</gene>